<evidence type="ECO:0000313" key="1">
    <source>
        <dbReference type="EMBL" id="MBS0030718.1"/>
    </source>
</evidence>
<organism evidence="1 2">
    <name type="scientific">Chitinophaga hostae</name>
    <dbReference type="NCBI Taxonomy" id="2831022"/>
    <lineage>
        <taxon>Bacteria</taxon>
        <taxon>Pseudomonadati</taxon>
        <taxon>Bacteroidota</taxon>
        <taxon>Chitinophagia</taxon>
        <taxon>Chitinophagales</taxon>
        <taxon>Chitinophagaceae</taxon>
        <taxon>Chitinophaga</taxon>
    </lineage>
</organism>
<dbReference type="EMBL" id="JAGTXB010000017">
    <property type="protein sequence ID" value="MBS0030718.1"/>
    <property type="molecule type" value="Genomic_DNA"/>
</dbReference>
<sequence length="89" mass="10104">MTIDEYIANITSQLGSVKSNAEAAEVIRVSVTNMTEKKKNRFIIQRYLHKLRLAIENISPLTCSSDQWSYYRFALVYIGNTVSKEAAAE</sequence>
<evidence type="ECO:0000313" key="2">
    <source>
        <dbReference type="Proteomes" id="UP000676386"/>
    </source>
</evidence>
<reference evidence="1 2" key="1">
    <citation type="submission" date="2021-04" db="EMBL/GenBank/DDBJ databases">
        <title>Chitinophaga sp. nov., isolated from the rhizosphere soil.</title>
        <authorList>
            <person name="He S."/>
        </authorList>
    </citation>
    <scope>NUCLEOTIDE SEQUENCE [LARGE SCALE GENOMIC DNA]</scope>
    <source>
        <strain evidence="1 2">2R12</strain>
    </source>
</reference>
<comment type="caution">
    <text evidence="1">The sequence shown here is derived from an EMBL/GenBank/DDBJ whole genome shotgun (WGS) entry which is preliminary data.</text>
</comment>
<keyword evidence="2" id="KW-1185">Reference proteome</keyword>
<dbReference type="RefSeq" id="WP_211975858.1">
    <property type="nucleotide sequence ID" value="NZ_CBFHAM010000035.1"/>
</dbReference>
<accession>A0ABS5J6N4</accession>
<proteinExistence type="predicted"/>
<dbReference type="Proteomes" id="UP000676386">
    <property type="component" value="Unassembled WGS sequence"/>
</dbReference>
<protein>
    <submittedName>
        <fullName evidence="1">Uncharacterized protein</fullName>
    </submittedName>
</protein>
<name>A0ABS5J6N4_9BACT</name>
<gene>
    <name evidence="1" type="ORF">KE626_25555</name>
</gene>